<sequence length="241" mass="25959">MRRRLGAPAIPRLGRTGASREHTARRETATDLNTADVCATQPSPMLQQAAALVRQQLASDAEMLELLDLRRNSLSPEHAHTTLELLELLEQRHSSVTSIQEAAAKRLGKSLNRSQKSSGAYGVQYGLRSVPRGVSRDIRHIPSNVNGIFGTGATSTPPSLPRTEQMSAGGVGGDKESGAEWCPAVANEEVMGDSWIQWMACLGEELKEQRCGEVPALIVSPVHGSQKPIALCDVHEVPSKT</sequence>
<name>A0A7S1AEX0_NOCSC</name>
<dbReference type="EMBL" id="HBFQ01037125">
    <property type="protein sequence ID" value="CAD8851838.1"/>
    <property type="molecule type" value="Transcribed_RNA"/>
</dbReference>
<reference evidence="2" key="1">
    <citation type="submission" date="2021-01" db="EMBL/GenBank/DDBJ databases">
        <authorList>
            <person name="Corre E."/>
            <person name="Pelletier E."/>
            <person name="Niang G."/>
            <person name="Scheremetjew M."/>
            <person name="Finn R."/>
            <person name="Kale V."/>
            <person name="Holt S."/>
            <person name="Cochrane G."/>
            <person name="Meng A."/>
            <person name="Brown T."/>
            <person name="Cohen L."/>
        </authorList>
    </citation>
    <scope>NUCLEOTIDE SEQUENCE</scope>
</reference>
<gene>
    <name evidence="2" type="ORF">NSCI0253_LOCUS26188</name>
</gene>
<dbReference type="AlphaFoldDB" id="A0A7S1AEX0"/>
<accession>A0A7S1AEX0</accession>
<feature type="compositionally biased region" description="Basic and acidic residues" evidence="1">
    <location>
        <begin position="18"/>
        <end position="29"/>
    </location>
</feature>
<organism evidence="2">
    <name type="scientific">Noctiluca scintillans</name>
    <name type="common">Sea sparkle</name>
    <name type="synonym">Red tide dinoflagellate</name>
    <dbReference type="NCBI Taxonomy" id="2966"/>
    <lineage>
        <taxon>Eukaryota</taxon>
        <taxon>Sar</taxon>
        <taxon>Alveolata</taxon>
        <taxon>Dinophyceae</taxon>
        <taxon>Noctilucales</taxon>
        <taxon>Noctilucaceae</taxon>
        <taxon>Noctiluca</taxon>
    </lineage>
</organism>
<protein>
    <submittedName>
        <fullName evidence="2">Uncharacterized protein</fullName>
    </submittedName>
</protein>
<proteinExistence type="predicted"/>
<feature type="region of interest" description="Disordered" evidence="1">
    <location>
        <begin position="1"/>
        <end position="32"/>
    </location>
</feature>
<evidence type="ECO:0000256" key="1">
    <source>
        <dbReference type="SAM" id="MobiDB-lite"/>
    </source>
</evidence>
<evidence type="ECO:0000313" key="2">
    <source>
        <dbReference type="EMBL" id="CAD8851838.1"/>
    </source>
</evidence>